<feature type="transmembrane region" description="Helical" evidence="1">
    <location>
        <begin position="242"/>
        <end position="260"/>
    </location>
</feature>
<dbReference type="GO" id="GO:0016020">
    <property type="term" value="C:membrane"/>
    <property type="evidence" value="ECO:0007669"/>
    <property type="project" value="TreeGrafter"/>
</dbReference>
<dbReference type="RefSeq" id="WP_151625432.1">
    <property type="nucleotide sequence ID" value="NZ_CP043028.1"/>
</dbReference>
<evidence type="ECO:0000259" key="2">
    <source>
        <dbReference type="Pfam" id="PF01757"/>
    </source>
</evidence>
<dbReference type="GO" id="GO:0000271">
    <property type="term" value="P:polysaccharide biosynthetic process"/>
    <property type="evidence" value="ECO:0007669"/>
    <property type="project" value="TreeGrafter"/>
</dbReference>
<dbReference type="PANTHER" id="PTHR23028">
    <property type="entry name" value="ACETYLTRANSFERASE"/>
    <property type="match status" value="1"/>
</dbReference>
<dbReference type="Proteomes" id="UP000327030">
    <property type="component" value="Chromosome 1"/>
</dbReference>
<reference evidence="4" key="1">
    <citation type="submission" date="2019-08" db="EMBL/GenBank/DDBJ databases">
        <title>Complete Genome Sequence of the Polysaccharide-Degrading Rumen Bacterium Pseudobutyrivibrio xylanivorans MA3014.</title>
        <authorList>
            <person name="Palevich N."/>
            <person name="Maclean P.H."/>
            <person name="Kelly W.J."/>
            <person name="Leahy S.C."/>
            <person name="Rakonjac J."/>
            <person name="Attwood G.T."/>
        </authorList>
    </citation>
    <scope>NUCLEOTIDE SEQUENCE [LARGE SCALE GENOMIC DNA]</scope>
    <source>
        <strain evidence="4">MA3014</strain>
    </source>
</reference>
<feature type="transmembrane region" description="Helical" evidence="1">
    <location>
        <begin position="215"/>
        <end position="235"/>
    </location>
</feature>
<evidence type="ECO:0000313" key="4">
    <source>
        <dbReference type="Proteomes" id="UP000327030"/>
    </source>
</evidence>
<feature type="transmembrane region" description="Helical" evidence="1">
    <location>
        <begin position="296"/>
        <end position="315"/>
    </location>
</feature>
<organism evidence="3 4">
    <name type="scientific">Pseudobutyrivibrio xylanivorans</name>
    <dbReference type="NCBI Taxonomy" id="185007"/>
    <lineage>
        <taxon>Bacteria</taxon>
        <taxon>Bacillati</taxon>
        <taxon>Bacillota</taxon>
        <taxon>Clostridia</taxon>
        <taxon>Lachnospirales</taxon>
        <taxon>Lachnospiraceae</taxon>
        <taxon>Pseudobutyrivibrio</taxon>
    </lineage>
</organism>
<dbReference type="InterPro" id="IPR002656">
    <property type="entry name" value="Acyl_transf_3_dom"/>
</dbReference>
<keyword evidence="3" id="KW-0808">Transferase</keyword>
<dbReference type="GO" id="GO:0016747">
    <property type="term" value="F:acyltransferase activity, transferring groups other than amino-acyl groups"/>
    <property type="evidence" value="ECO:0007669"/>
    <property type="project" value="InterPro"/>
</dbReference>
<dbReference type="InterPro" id="IPR050879">
    <property type="entry name" value="Acyltransferase_3"/>
</dbReference>
<evidence type="ECO:0000313" key="3">
    <source>
        <dbReference type="EMBL" id="QFJ56069.1"/>
    </source>
</evidence>
<accession>A0A5P6VVK1</accession>
<dbReference type="KEGG" id="pxv:FXF36_14850"/>
<name>A0A5P6VVK1_PSEXY</name>
<keyword evidence="1" id="KW-0472">Membrane</keyword>
<feature type="transmembrane region" description="Helical" evidence="1">
    <location>
        <begin position="327"/>
        <end position="349"/>
    </location>
</feature>
<dbReference type="AlphaFoldDB" id="A0A5P6VVK1"/>
<gene>
    <name evidence="3" type="ORF">FXF36_14850</name>
</gene>
<feature type="transmembrane region" description="Helical" evidence="1">
    <location>
        <begin position="185"/>
        <end position="203"/>
    </location>
</feature>
<protein>
    <submittedName>
        <fullName evidence="3">Acyltransferase</fullName>
    </submittedName>
</protein>
<feature type="transmembrane region" description="Helical" evidence="1">
    <location>
        <begin position="161"/>
        <end position="178"/>
    </location>
</feature>
<dbReference type="PANTHER" id="PTHR23028:SF53">
    <property type="entry name" value="ACYL_TRANSF_3 DOMAIN-CONTAINING PROTEIN"/>
    <property type="match status" value="1"/>
</dbReference>
<dbReference type="OrthoDB" id="9796461at2"/>
<evidence type="ECO:0000256" key="1">
    <source>
        <dbReference type="SAM" id="Phobius"/>
    </source>
</evidence>
<feature type="transmembrane region" description="Helical" evidence="1">
    <location>
        <begin position="20"/>
        <end position="40"/>
    </location>
</feature>
<keyword evidence="3" id="KW-0012">Acyltransferase</keyword>
<keyword evidence="1" id="KW-0812">Transmembrane</keyword>
<sequence length="357" mass="40930">MNNSTTLGTLSQGRNNNLNILRLVASFMVMYMHSLALSIAEQERDLMYTLSFHKALSGQVAVDIFFIISGFLIYRSYDRSRNIPKYLKARFLRIWPLLGLFILSTAYIIGPMLSKFSRDEYFATGLKDYLLNLFFASSYTRLPGVFTTHINFSVNGSIWTLRYEVICYLLVLVFFPILIRKKEAIGGLIAISAATYLFFNYGFTGDHFYMIPSGILLNLGRLSLHFEMGILYYLYREQIPMKVNLFIASIVGLVASSYFIDYEIAFAIFGTYMILFIGFHDSAISRAYDKVGDLSYGVYILSFLAQQLVIEWMAVSPDGYEYVRMDPYVNLGVSIVIVVPLAFISWHLFEKQLLKLK</sequence>
<proteinExistence type="predicted"/>
<feature type="transmembrane region" description="Helical" evidence="1">
    <location>
        <begin position="52"/>
        <end position="74"/>
    </location>
</feature>
<feature type="transmembrane region" description="Helical" evidence="1">
    <location>
        <begin position="94"/>
        <end position="113"/>
    </location>
</feature>
<keyword evidence="1" id="KW-1133">Transmembrane helix</keyword>
<feature type="transmembrane region" description="Helical" evidence="1">
    <location>
        <begin position="266"/>
        <end position="284"/>
    </location>
</feature>
<dbReference type="EMBL" id="CP043028">
    <property type="protein sequence ID" value="QFJ56069.1"/>
    <property type="molecule type" value="Genomic_DNA"/>
</dbReference>
<feature type="domain" description="Acyltransferase 3" evidence="2">
    <location>
        <begin position="16"/>
        <end position="344"/>
    </location>
</feature>
<dbReference type="Pfam" id="PF01757">
    <property type="entry name" value="Acyl_transf_3"/>
    <property type="match status" value="1"/>
</dbReference>